<name>A0AAW1V7V9_9CUCU</name>
<protein>
    <submittedName>
        <fullName evidence="1">Uncharacterized protein</fullName>
    </submittedName>
</protein>
<reference evidence="1 2" key="1">
    <citation type="submission" date="2023-03" db="EMBL/GenBank/DDBJ databases">
        <title>Genome insight into feeding habits of ladybird beetles.</title>
        <authorList>
            <person name="Li H.-S."/>
            <person name="Huang Y.-H."/>
            <person name="Pang H."/>
        </authorList>
    </citation>
    <scope>NUCLEOTIDE SEQUENCE [LARGE SCALE GENOMIC DNA]</scope>
    <source>
        <strain evidence="1">SYSU_2023b</strain>
        <tissue evidence="1">Whole body</tissue>
    </source>
</reference>
<dbReference type="AlphaFoldDB" id="A0AAW1V7V9"/>
<organism evidence="1 2">
    <name type="scientific">Henosepilachna vigintioctopunctata</name>
    <dbReference type="NCBI Taxonomy" id="420089"/>
    <lineage>
        <taxon>Eukaryota</taxon>
        <taxon>Metazoa</taxon>
        <taxon>Ecdysozoa</taxon>
        <taxon>Arthropoda</taxon>
        <taxon>Hexapoda</taxon>
        <taxon>Insecta</taxon>
        <taxon>Pterygota</taxon>
        <taxon>Neoptera</taxon>
        <taxon>Endopterygota</taxon>
        <taxon>Coleoptera</taxon>
        <taxon>Polyphaga</taxon>
        <taxon>Cucujiformia</taxon>
        <taxon>Coccinelloidea</taxon>
        <taxon>Coccinellidae</taxon>
        <taxon>Epilachninae</taxon>
        <taxon>Epilachnini</taxon>
        <taxon>Henosepilachna</taxon>
    </lineage>
</organism>
<comment type="caution">
    <text evidence="1">The sequence shown here is derived from an EMBL/GenBank/DDBJ whole genome shotgun (WGS) entry which is preliminary data.</text>
</comment>
<dbReference type="Proteomes" id="UP001431783">
    <property type="component" value="Unassembled WGS sequence"/>
</dbReference>
<keyword evidence="2" id="KW-1185">Reference proteome</keyword>
<evidence type="ECO:0000313" key="1">
    <source>
        <dbReference type="EMBL" id="KAK9889101.1"/>
    </source>
</evidence>
<evidence type="ECO:0000313" key="2">
    <source>
        <dbReference type="Proteomes" id="UP001431783"/>
    </source>
</evidence>
<proteinExistence type="predicted"/>
<accession>A0AAW1V7V9</accession>
<gene>
    <name evidence="1" type="ORF">WA026_004374</name>
</gene>
<dbReference type="EMBL" id="JARQZJ010000122">
    <property type="protein sequence ID" value="KAK9889101.1"/>
    <property type="molecule type" value="Genomic_DNA"/>
</dbReference>
<sequence>MEIELSNDTWFSGLDLMCFESPNFEKCTSDLRLSFKDERMVLLMHFPHYCEVAKRDLFLRTMVIWDAERYLSRSDTTENMKLFCERIKDLFTHYDQSRSIMSLMRQLRGLTNDDLCTDVLKNNYHRKIMMQNPEMKVFLVNALDTKIKENSLGAGLWEYLLYCVRHNLWDI</sequence>